<comment type="subunit">
    <text evidence="8">Component of the Ubi complex metabolon, which regroups five ubiquinone biosynthesis proteins (UbiE, UbiF, UbiG, UbiH and UbiI) and two accessory factors (UbiK and the lipid-binding protein UbiJ).</text>
</comment>
<dbReference type="RefSeq" id="WP_053100492.1">
    <property type="nucleotide sequence ID" value="NZ_CP012365.1"/>
</dbReference>
<sequence length="409" mass="45020">MHADIVIVGAGMVGSALALALQSLPLKIVLLDSGSLSAQPLDFQRPFAPRVSALSLASERILTRLQAWSGVQQRRACPYYQMEVWDGDGTGNIQFSAADVHAEHLGHIVENDLVQDALLEQLANSPIQLLAHSRLEQLTRSQNGWQLSLSDQSLLTTPLLIAADGANSAVRRLTQAPTREWDYLHHAIVTSVQTEQPHQHTAWQRFTATGPIALLPLTGQPPAGHWCSLVWSTTPEHARHLMALDSQVFNQALGQAFEYRLGKIIHSDQRFSIPLRQRHLKRYVQPGLAFIGDAAHTIHPLAGQGVNMGFLDAASLAENLIAAAQRGEQLASERVLSRFERQRMPHNLTMMGAMEGFQHLFQSDHLALRLARNFGLKLMNDTPLSKALITRQALGEGSYLPALARPLPS</sequence>
<dbReference type="EMBL" id="CP012365">
    <property type="protein sequence ID" value="AKX59320.1"/>
    <property type="molecule type" value="Genomic_DNA"/>
</dbReference>
<evidence type="ECO:0000313" key="11">
    <source>
        <dbReference type="Proteomes" id="UP000063953"/>
    </source>
</evidence>
<dbReference type="NCBIfam" id="TIGR01988">
    <property type="entry name" value="Ubi-OHases"/>
    <property type="match status" value="1"/>
</dbReference>
<dbReference type="PANTHER" id="PTHR43876">
    <property type="entry name" value="UBIQUINONE BIOSYNTHESIS MONOOXYGENASE COQ6, MITOCHONDRIAL"/>
    <property type="match status" value="1"/>
</dbReference>
<dbReference type="InterPro" id="IPR036188">
    <property type="entry name" value="FAD/NAD-bd_sf"/>
</dbReference>
<evidence type="ECO:0000256" key="7">
    <source>
        <dbReference type="ARBA" id="ARBA00023033"/>
    </source>
</evidence>
<evidence type="ECO:0000256" key="4">
    <source>
        <dbReference type="ARBA" id="ARBA00022630"/>
    </source>
</evidence>
<dbReference type="Proteomes" id="UP000063953">
    <property type="component" value="Chromosome"/>
</dbReference>
<keyword evidence="6" id="KW-0560">Oxidoreductase</keyword>
<feature type="domain" description="FAD-binding" evidence="9">
    <location>
        <begin position="3"/>
        <end position="347"/>
    </location>
</feature>
<evidence type="ECO:0000256" key="8">
    <source>
        <dbReference type="ARBA" id="ARBA00065734"/>
    </source>
</evidence>
<dbReference type="Pfam" id="PF01494">
    <property type="entry name" value="FAD_binding_3"/>
    <property type="match status" value="1"/>
</dbReference>
<accession>A0A0K1XD43</accession>
<dbReference type="InterPro" id="IPR018168">
    <property type="entry name" value="Ubi_Hdrlase_CS"/>
</dbReference>
<dbReference type="UniPathway" id="UPA00232"/>
<comment type="cofactor">
    <cofactor evidence="1">
        <name>FAD</name>
        <dbReference type="ChEBI" id="CHEBI:57692"/>
    </cofactor>
</comment>
<evidence type="ECO:0000256" key="5">
    <source>
        <dbReference type="ARBA" id="ARBA00022827"/>
    </source>
</evidence>
<organism evidence="10 11">
    <name type="scientific">Thiopseudomonas alkaliphila</name>
    <dbReference type="NCBI Taxonomy" id="1697053"/>
    <lineage>
        <taxon>Bacteria</taxon>
        <taxon>Pseudomonadati</taxon>
        <taxon>Pseudomonadota</taxon>
        <taxon>Gammaproteobacteria</taxon>
        <taxon>Pseudomonadales</taxon>
        <taxon>Pseudomonadaceae</taxon>
        <taxon>Thiopseudomonas</taxon>
    </lineage>
</organism>
<dbReference type="SUPFAM" id="SSF51905">
    <property type="entry name" value="FAD/NAD(P)-binding domain"/>
    <property type="match status" value="1"/>
</dbReference>
<dbReference type="AlphaFoldDB" id="A0A0K1XD43"/>
<keyword evidence="7" id="KW-0503">Monooxygenase</keyword>
<dbReference type="GO" id="GO:0019168">
    <property type="term" value="F:2-polyprenylphenol 6-hydroxylase activity"/>
    <property type="evidence" value="ECO:0007669"/>
    <property type="project" value="TreeGrafter"/>
</dbReference>
<comment type="similarity">
    <text evidence="3">Belongs to the UbiH/COQ6 family.</text>
</comment>
<dbReference type="InterPro" id="IPR010971">
    <property type="entry name" value="UbiH/COQ6"/>
</dbReference>
<evidence type="ECO:0000259" key="9">
    <source>
        <dbReference type="Pfam" id="PF01494"/>
    </source>
</evidence>
<name>A0A0K1XD43_9GAMM</name>
<evidence type="ECO:0000256" key="2">
    <source>
        <dbReference type="ARBA" id="ARBA00004749"/>
    </source>
</evidence>
<dbReference type="PROSITE" id="PS01304">
    <property type="entry name" value="UBIH"/>
    <property type="match status" value="1"/>
</dbReference>
<protein>
    <submittedName>
        <fullName evidence="10">2-octaprenyl-3-methyl-6-methoxy-1,4-benzoquinol hydroxylase</fullName>
    </submittedName>
</protein>
<evidence type="ECO:0000313" key="10">
    <source>
        <dbReference type="EMBL" id="AKX59320.1"/>
    </source>
</evidence>
<dbReference type="PRINTS" id="PR00420">
    <property type="entry name" value="RNGMNOXGNASE"/>
</dbReference>
<keyword evidence="5" id="KW-0274">FAD</keyword>
<dbReference type="Gene3D" id="3.50.50.60">
    <property type="entry name" value="FAD/NAD(P)-binding domain"/>
    <property type="match status" value="2"/>
</dbReference>
<evidence type="ECO:0000256" key="1">
    <source>
        <dbReference type="ARBA" id="ARBA00001974"/>
    </source>
</evidence>
<dbReference type="GO" id="GO:0006744">
    <property type="term" value="P:ubiquinone biosynthetic process"/>
    <property type="evidence" value="ECO:0007669"/>
    <property type="project" value="UniProtKB-UniPathway"/>
</dbReference>
<dbReference type="PANTHER" id="PTHR43876:SF7">
    <property type="entry name" value="UBIQUINONE BIOSYNTHESIS MONOOXYGENASE COQ6, MITOCHONDRIAL"/>
    <property type="match status" value="1"/>
</dbReference>
<dbReference type="STRING" id="1697053.AKN87_06730"/>
<dbReference type="GO" id="GO:0071949">
    <property type="term" value="F:FAD binding"/>
    <property type="evidence" value="ECO:0007669"/>
    <property type="project" value="InterPro"/>
</dbReference>
<dbReference type="PATRIC" id="fig|1698449.3.peg.947"/>
<reference evidence="10 11" key="1">
    <citation type="journal article" date="2015" name="Genome Announc.">
        <title>Genome Sequences of Oblitimonas alkaliphila gen. nov. sp. nov. (Proposed), a Novel Bacterium of the Pseudomonadaceae Family.</title>
        <authorList>
            <person name="Lauer A.C."/>
            <person name="Nicholson A.C."/>
            <person name="Humrighouse B.W."/>
            <person name="Emery B."/>
            <person name="Drobish A."/>
            <person name="Juieng P."/>
            <person name="Loparev V."/>
            <person name="McQuiston J.R."/>
        </authorList>
    </citation>
    <scope>NUCLEOTIDE SEQUENCE [LARGE SCALE GENOMIC DNA]</scope>
    <source>
        <strain evidence="10 11">E5571</strain>
    </source>
</reference>
<dbReference type="FunFam" id="3.50.50.60:FF:000021">
    <property type="entry name" value="Ubiquinone biosynthesis monooxygenase COQ6"/>
    <property type="match status" value="1"/>
</dbReference>
<keyword evidence="11" id="KW-1185">Reference proteome</keyword>
<evidence type="ECO:0000256" key="3">
    <source>
        <dbReference type="ARBA" id="ARBA00005349"/>
    </source>
</evidence>
<dbReference type="GO" id="GO:0110142">
    <property type="term" value="C:ubiquinone biosynthesis complex"/>
    <property type="evidence" value="ECO:0007669"/>
    <property type="project" value="UniProtKB-ARBA"/>
</dbReference>
<dbReference type="InterPro" id="IPR002938">
    <property type="entry name" value="FAD-bd"/>
</dbReference>
<dbReference type="InterPro" id="IPR051205">
    <property type="entry name" value="UbiH/COQ6_monooxygenase"/>
</dbReference>
<comment type="pathway">
    <text evidence="2">Cofactor biosynthesis; ubiquinone biosynthesis.</text>
</comment>
<keyword evidence="4" id="KW-0285">Flavoprotein</keyword>
<proteinExistence type="inferred from homology"/>
<gene>
    <name evidence="10" type="ORF">AKN88_04735</name>
</gene>
<evidence type="ECO:0000256" key="6">
    <source>
        <dbReference type="ARBA" id="ARBA00023002"/>
    </source>
</evidence>